<protein>
    <recommendedName>
        <fullName evidence="15">ATP synthase subunit b</fullName>
    </recommendedName>
    <alternativeName>
        <fullName evidence="15">ATP synthase F(0) sector subunit b</fullName>
    </alternativeName>
    <alternativeName>
        <fullName evidence="15">ATPase subunit I</fullName>
    </alternativeName>
    <alternativeName>
        <fullName evidence="15">F-type ATPase subunit b</fullName>
        <shortName evidence="15">F-ATPase subunit b</shortName>
    </alternativeName>
</protein>
<keyword evidence="5 15" id="KW-0812">Transmembrane</keyword>
<dbReference type="PANTHER" id="PTHR33445">
    <property type="entry name" value="ATP SYNTHASE SUBUNIT B', CHLOROPLASTIC"/>
    <property type="match status" value="1"/>
</dbReference>
<organism evidence="19 20">
    <name type="scientific">Lacipirellula parvula</name>
    <dbReference type="NCBI Taxonomy" id="2650471"/>
    <lineage>
        <taxon>Bacteria</taxon>
        <taxon>Pseudomonadati</taxon>
        <taxon>Planctomycetota</taxon>
        <taxon>Planctomycetia</taxon>
        <taxon>Pirellulales</taxon>
        <taxon>Lacipirellulaceae</taxon>
        <taxon>Lacipirellula</taxon>
    </lineage>
</organism>
<comment type="function">
    <text evidence="11 15">F(1)F(0) ATP synthase produces ATP from ADP in the presence of a proton or sodium gradient. F-type ATPases consist of two structural domains, F(1) containing the extramembraneous catalytic core and F(0) containing the membrane proton channel, linked together by a central stalk and a peripheral stalk. During catalysis, ATP synthesis in the catalytic domain of F(1) is coupled via a rotary mechanism of the central stalk subunits to proton translocation.</text>
</comment>
<evidence type="ECO:0000256" key="4">
    <source>
        <dbReference type="ARBA" id="ARBA00022547"/>
    </source>
</evidence>
<keyword evidence="8 15" id="KW-0406">Ion transport</keyword>
<evidence type="ECO:0000256" key="7">
    <source>
        <dbReference type="ARBA" id="ARBA00022989"/>
    </source>
</evidence>
<dbReference type="GO" id="GO:0046961">
    <property type="term" value="F:proton-transporting ATPase activity, rotational mechanism"/>
    <property type="evidence" value="ECO:0007669"/>
    <property type="project" value="TreeGrafter"/>
</dbReference>
<keyword evidence="10 15" id="KW-0066">ATP synthesis</keyword>
<comment type="subunit">
    <text evidence="15">F-type ATPases have 2 components, F(1) - the catalytic core - and F(0) - the membrane proton channel. F(1) has five subunits: alpha(3), beta(3), gamma(1), delta(1), epsilon(1). F(0) has three main subunits: a(1), b(2) and c(10-14). The alpha and beta chains form an alternating ring which encloses part of the gamma chain. F(1) is attached to F(0) by a central stalk formed by the gamma and epsilon chains, while a peripheral stalk is formed by the delta and b chains.</text>
</comment>
<dbReference type="KEGG" id="lpav:PLANPX_3283"/>
<dbReference type="AlphaFoldDB" id="A0A5K7XFL7"/>
<dbReference type="GO" id="GO:0046933">
    <property type="term" value="F:proton-transporting ATP synthase activity, rotational mechanism"/>
    <property type="evidence" value="ECO:0007669"/>
    <property type="project" value="UniProtKB-UniRule"/>
</dbReference>
<keyword evidence="9 15" id="KW-0472">Membrane</keyword>
<evidence type="ECO:0000256" key="10">
    <source>
        <dbReference type="ARBA" id="ARBA00023310"/>
    </source>
</evidence>
<comment type="function">
    <text evidence="12">Component of the F(0) channel, it forms part of the peripheral stalk, linking F(1) to F(0). The b'-subunit is a diverged and duplicated form of b found in plants and photosynthetic bacteria.</text>
</comment>
<comment type="similarity">
    <text evidence="1 15 16">Belongs to the ATPase B chain family.</text>
</comment>
<keyword evidence="6 15" id="KW-0375">Hydrogen ion transport</keyword>
<evidence type="ECO:0000256" key="14">
    <source>
        <dbReference type="ARBA" id="ARBA00037847"/>
    </source>
</evidence>
<keyword evidence="7 15" id="KW-1133">Transmembrane helix</keyword>
<dbReference type="CDD" id="cd06503">
    <property type="entry name" value="ATP-synt_Fo_b"/>
    <property type="match status" value="1"/>
</dbReference>
<keyword evidence="20" id="KW-1185">Reference proteome</keyword>
<dbReference type="HAMAP" id="MF_01398">
    <property type="entry name" value="ATP_synth_b_bprime"/>
    <property type="match status" value="1"/>
</dbReference>
<dbReference type="Pfam" id="PF00430">
    <property type="entry name" value="ATP-synt_B"/>
    <property type="match status" value="1"/>
</dbReference>
<comment type="subunit">
    <text evidence="13">F-type ATPases have 2 components, F(1) - the catalytic core - and F(0) - the membrane proton channel. F(1) has five subunits: alpha(3), beta(3), gamma(1), delta(1), epsilon(1). F(0) has four main subunits: a(1), b(2) and c(10-14). The alpha and beta chains form an alternating ring which encloses part of the gamma chain. F(1) is attached to F(0) by a central stalk formed by the gamma and epsilon chains, while a peripheral stalk is formed by the delta and b chains.</text>
</comment>
<accession>A0A5K7XFL7</accession>
<keyword evidence="2 15" id="KW-0813">Transport</keyword>
<evidence type="ECO:0000256" key="16">
    <source>
        <dbReference type="RuleBase" id="RU003848"/>
    </source>
</evidence>
<evidence type="ECO:0000256" key="9">
    <source>
        <dbReference type="ARBA" id="ARBA00023136"/>
    </source>
</evidence>
<evidence type="ECO:0000256" key="6">
    <source>
        <dbReference type="ARBA" id="ARBA00022781"/>
    </source>
</evidence>
<dbReference type="Proteomes" id="UP000326837">
    <property type="component" value="Chromosome"/>
</dbReference>
<evidence type="ECO:0000256" key="8">
    <source>
        <dbReference type="ARBA" id="ARBA00023065"/>
    </source>
</evidence>
<dbReference type="NCBIfam" id="TIGR01144">
    <property type="entry name" value="ATP_synt_b"/>
    <property type="match status" value="1"/>
</dbReference>
<gene>
    <name evidence="15" type="primary">atpF</name>
    <name evidence="19" type="ORF">PLANPX_3283</name>
</gene>
<dbReference type="EMBL" id="AP021861">
    <property type="protein sequence ID" value="BBO33671.1"/>
    <property type="molecule type" value="Genomic_DNA"/>
</dbReference>
<keyword evidence="4 15" id="KW-0138">CF(0)</keyword>
<proteinExistence type="inferred from homology"/>
<dbReference type="InterPro" id="IPR002146">
    <property type="entry name" value="ATP_synth_b/b'su_bac/chlpt"/>
</dbReference>
<keyword evidence="3 15" id="KW-1003">Cell membrane</keyword>
<evidence type="ECO:0000313" key="19">
    <source>
        <dbReference type="EMBL" id="BBO33671.1"/>
    </source>
</evidence>
<dbReference type="GO" id="GO:0045259">
    <property type="term" value="C:proton-transporting ATP synthase complex"/>
    <property type="evidence" value="ECO:0007669"/>
    <property type="project" value="UniProtKB-KW"/>
</dbReference>
<evidence type="ECO:0000256" key="3">
    <source>
        <dbReference type="ARBA" id="ARBA00022475"/>
    </source>
</evidence>
<feature type="signal peptide" evidence="18">
    <location>
        <begin position="1"/>
        <end position="24"/>
    </location>
</feature>
<comment type="subcellular location">
    <subcellularLocation>
        <location evidence="15">Cell membrane</location>
        <topology evidence="15">Single-pass membrane protein</topology>
    </subcellularLocation>
    <subcellularLocation>
        <location evidence="14">Endomembrane system</location>
        <topology evidence="14">Single-pass membrane protein</topology>
    </subcellularLocation>
</comment>
<reference evidence="20" key="1">
    <citation type="submission" date="2019-10" db="EMBL/GenBank/DDBJ databases">
        <title>Lacipirellula parvula gen. nov., sp. nov., representing a lineage of planctomycetes widespread in freshwater anoxic habitats, and description of the family Lacipirellulaceae.</title>
        <authorList>
            <person name="Dedysh S.N."/>
            <person name="Kulichevskaya I.S."/>
            <person name="Beletsky A.V."/>
            <person name="Rakitin A.L."/>
            <person name="Mardanov A.V."/>
            <person name="Ivanova A.A."/>
            <person name="Saltykova V.X."/>
            <person name="Rijpstra W.I.C."/>
            <person name="Sinninghe Damste J.S."/>
            <person name="Ravin N.V."/>
        </authorList>
    </citation>
    <scope>NUCLEOTIDE SEQUENCE [LARGE SCALE GENOMIC DNA]</scope>
    <source>
        <strain evidence="20">PX69</strain>
    </source>
</reference>
<evidence type="ECO:0000256" key="18">
    <source>
        <dbReference type="SAM" id="SignalP"/>
    </source>
</evidence>
<evidence type="ECO:0000256" key="15">
    <source>
        <dbReference type="HAMAP-Rule" id="MF_01398"/>
    </source>
</evidence>
<evidence type="ECO:0000256" key="1">
    <source>
        <dbReference type="ARBA" id="ARBA00005513"/>
    </source>
</evidence>
<keyword evidence="17" id="KW-0175">Coiled coil</keyword>
<keyword evidence="18" id="KW-0732">Signal</keyword>
<feature type="transmembrane region" description="Helical" evidence="15">
    <location>
        <begin position="52"/>
        <end position="72"/>
    </location>
</feature>
<evidence type="ECO:0000313" key="20">
    <source>
        <dbReference type="Proteomes" id="UP000326837"/>
    </source>
</evidence>
<dbReference type="InterPro" id="IPR050059">
    <property type="entry name" value="ATP_synthase_B_chain"/>
</dbReference>
<feature type="chain" id="PRO_5024833357" description="ATP synthase subunit b" evidence="18">
    <location>
        <begin position="25"/>
        <end position="210"/>
    </location>
</feature>
<evidence type="ECO:0000256" key="17">
    <source>
        <dbReference type="SAM" id="Coils"/>
    </source>
</evidence>
<evidence type="ECO:0000256" key="13">
    <source>
        <dbReference type="ARBA" id="ARBA00026054"/>
    </source>
</evidence>
<evidence type="ECO:0000256" key="5">
    <source>
        <dbReference type="ARBA" id="ARBA00022692"/>
    </source>
</evidence>
<name>A0A5K7XFL7_9BACT</name>
<dbReference type="PANTHER" id="PTHR33445:SF1">
    <property type="entry name" value="ATP SYNTHASE SUBUNIT B"/>
    <property type="match status" value="1"/>
</dbReference>
<sequence>MRGIVWVMLSTLALLLAGSNHANAEAAHGSHDLGHGNAGASLEDPSEIRGDLAIYTFAVFVLLLVILGTLAWPKISVALTEREKRIEDNIASAEAKSEEAKRLLAQYEAKLASAAAEVRAMLEEARKDAEATKEQIIAEARAGAQAERDRAVRDIDLAADHAMKNIAETSANLAVDLAGKVIRESINPAKQQELVRVALQKLQASNVSNN</sequence>
<dbReference type="GO" id="GO:0005886">
    <property type="term" value="C:plasma membrane"/>
    <property type="evidence" value="ECO:0007669"/>
    <property type="project" value="UniProtKB-SubCell"/>
</dbReference>
<feature type="coiled-coil region" evidence="17">
    <location>
        <begin position="76"/>
        <end position="142"/>
    </location>
</feature>
<evidence type="ECO:0000256" key="11">
    <source>
        <dbReference type="ARBA" id="ARBA00025198"/>
    </source>
</evidence>
<evidence type="ECO:0000256" key="2">
    <source>
        <dbReference type="ARBA" id="ARBA00022448"/>
    </source>
</evidence>
<evidence type="ECO:0000256" key="12">
    <source>
        <dbReference type="ARBA" id="ARBA00025614"/>
    </source>
</evidence>
<dbReference type="InterPro" id="IPR005864">
    <property type="entry name" value="ATP_synth_F0_bsu_bac"/>
</dbReference>
<dbReference type="GO" id="GO:0012505">
    <property type="term" value="C:endomembrane system"/>
    <property type="evidence" value="ECO:0007669"/>
    <property type="project" value="UniProtKB-SubCell"/>
</dbReference>